<name>A0A8H4L851_9HYPO</name>
<gene>
    <name evidence="1" type="ORF">FALBO_8540</name>
</gene>
<reference evidence="1 2" key="1">
    <citation type="submission" date="2020-01" db="EMBL/GenBank/DDBJ databases">
        <title>Identification and distribution of gene clusters putatively required for synthesis of sphingolipid metabolism inhibitors in phylogenetically diverse species of the filamentous fungus Fusarium.</title>
        <authorList>
            <person name="Kim H.-S."/>
            <person name="Busman M."/>
            <person name="Brown D.W."/>
            <person name="Divon H."/>
            <person name="Uhlig S."/>
            <person name="Proctor R.H."/>
        </authorList>
    </citation>
    <scope>NUCLEOTIDE SEQUENCE [LARGE SCALE GENOMIC DNA]</scope>
    <source>
        <strain evidence="1 2">NRRL 20459</strain>
    </source>
</reference>
<dbReference type="Proteomes" id="UP000554235">
    <property type="component" value="Unassembled WGS sequence"/>
</dbReference>
<comment type="caution">
    <text evidence="1">The sequence shown here is derived from an EMBL/GenBank/DDBJ whole genome shotgun (WGS) entry which is preliminary data.</text>
</comment>
<sequence length="299" mass="33429">MATLTDPPVAKSSPIPSVPPPWTLKGDVYSLAFWTPRSQARDGLPSMAYSPLEGNSDYASSSSSRALGGLSMLQILRYRDSPVGAYDEMILAPGSFEYEREDQSGRRVKRRNPKITRIYVSQRDTCYNGRKNWNVPKHLARFAWTNNTDGSTTVQVYPHDTVANPDSASESSSPSPVPFLQATFKPIRFAPSFPFQTTWVNYLGFESTLVLPPLPAGSGSQDELPGTDRWCSVVPQQSSSRCSLGWFDVAQHRDDEGKLTGEFDNFWPGWGRWQFGIKMDDAVIKFDHPETWHPPTTSQ</sequence>
<dbReference type="Gene3D" id="2.40.400.10">
    <property type="entry name" value="Acetoacetate decarboxylase-like"/>
    <property type="match status" value="1"/>
</dbReference>
<dbReference type="AlphaFoldDB" id="A0A8H4L851"/>
<dbReference type="SUPFAM" id="SSF160104">
    <property type="entry name" value="Acetoacetate decarboxylase-like"/>
    <property type="match status" value="1"/>
</dbReference>
<dbReference type="PANTHER" id="PTHR40518:SF1">
    <property type="entry name" value="ACETOACETATE DECARBOXYLASE"/>
    <property type="match status" value="1"/>
</dbReference>
<accession>A0A8H4L851</accession>
<dbReference type="OrthoDB" id="9970474at2759"/>
<dbReference type="EMBL" id="JAADYS010001164">
    <property type="protein sequence ID" value="KAF4464632.1"/>
    <property type="molecule type" value="Genomic_DNA"/>
</dbReference>
<evidence type="ECO:0000313" key="2">
    <source>
        <dbReference type="Proteomes" id="UP000554235"/>
    </source>
</evidence>
<evidence type="ECO:0000313" key="1">
    <source>
        <dbReference type="EMBL" id="KAF4464632.1"/>
    </source>
</evidence>
<dbReference type="PANTHER" id="PTHR40518">
    <property type="entry name" value="ACETOACETATE DECARBOXYLASE"/>
    <property type="match status" value="1"/>
</dbReference>
<protein>
    <submittedName>
        <fullName evidence="1">Acetoacetate decarboxylase (ADC) domain-containing</fullName>
    </submittedName>
</protein>
<organism evidence="1 2">
    <name type="scientific">Fusarium albosuccineum</name>
    <dbReference type="NCBI Taxonomy" id="1237068"/>
    <lineage>
        <taxon>Eukaryota</taxon>
        <taxon>Fungi</taxon>
        <taxon>Dikarya</taxon>
        <taxon>Ascomycota</taxon>
        <taxon>Pezizomycotina</taxon>
        <taxon>Sordariomycetes</taxon>
        <taxon>Hypocreomycetidae</taxon>
        <taxon>Hypocreales</taxon>
        <taxon>Nectriaceae</taxon>
        <taxon>Fusarium</taxon>
        <taxon>Fusarium decemcellulare species complex</taxon>
    </lineage>
</organism>
<proteinExistence type="predicted"/>
<dbReference type="InterPro" id="IPR023375">
    <property type="entry name" value="ADC_dom_sf"/>
</dbReference>
<keyword evidence="2" id="KW-1185">Reference proteome</keyword>